<feature type="domain" description="DUF4378" evidence="2">
    <location>
        <begin position="724"/>
        <end position="843"/>
    </location>
</feature>
<evidence type="ECO:0000313" key="4">
    <source>
        <dbReference type="EMBL" id="ONK81724.1"/>
    </source>
</evidence>
<feature type="region of interest" description="Disordered" evidence="1">
    <location>
        <begin position="108"/>
        <end position="170"/>
    </location>
</feature>
<proteinExistence type="predicted"/>
<reference evidence="5" key="1">
    <citation type="journal article" date="2017" name="Nat. Commun.">
        <title>The asparagus genome sheds light on the origin and evolution of a young Y chromosome.</title>
        <authorList>
            <person name="Harkess A."/>
            <person name="Zhou J."/>
            <person name="Xu C."/>
            <person name="Bowers J.E."/>
            <person name="Van der Hulst R."/>
            <person name="Ayyampalayam S."/>
            <person name="Mercati F."/>
            <person name="Riccardi P."/>
            <person name="McKain M.R."/>
            <person name="Kakrana A."/>
            <person name="Tang H."/>
            <person name="Ray J."/>
            <person name="Groenendijk J."/>
            <person name="Arikit S."/>
            <person name="Mathioni S.M."/>
            <person name="Nakano M."/>
            <person name="Shan H."/>
            <person name="Telgmann-Rauber A."/>
            <person name="Kanno A."/>
            <person name="Yue Z."/>
            <person name="Chen H."/>
            <person name="Li W."/>
            <person name="Chen Y."/>
            <person name="Xu X."/>
            <person name="Zhang Y."/>
            <person name="Luo S."/>
            <person name="Chen H."/>
            <person name="Gao J."/>
            <person name="Mao Z."/>
            <person name="Pires J.C."/>
            <person name="Luo M."/>
            <person name="Kudrna D."/>
            <person name="Wing R.A."/>
            <person name="Meyers B.C."/>
            <person name="Yi K."/>
            <person name="Kong H."/>
            <person name="Lavrijsen P."/>
            <person name="Sunseri F."/>
            <person name="Falavigna A."/>
            <person name="Ye Y."/>
            <person name="Leebens-Mack J.H."/>
            <person name="Chen G."/>
        </authorList>
    </citation>
    <scope>NUCLEOTIDE SEQUENCE [LARGE SCALE GENOMIC DNA]</scope>
    <source>
        <strain evidence="5">cv. DH0086</strain>
    </source>
</reference>
<dbReference type="OrthoDB" id="1928505at2759"/>
<dbReference type="Proteomes" id="UP000243459">
    <property type="component" value="Chromosome 1"/>
</dbReference>
<dbReference type="Pfam" id="PF14309">
    <property type="entry name" value="DUF4378"/>
    <property type="match status" value="1"/>
</dbReference>
<evidence type="ECO:0000256" key="1">
    <source>
        <dbReference type="SAM" id="MobiDB-lite"/>
    </source>
</evidence>
<name>A0A5P1FUR6_ASPOF</name>
<keyword evidence="5" id="KW-1185">Reference proteome</keyword>
<dbReference type="AlphaFoldDB" id="A0A5P1FUR6"/>
<evidence type="ECO:0000313" key="5">
    <source>
        <dbReference type="Proteomes" id="UP000243459"/>
    </source>
</evidence>
<dbReference type="Gramene" id="ONK81724">
    <property type="protein sequence ID" value="ONK81724"/>
    <property type="gene ID" value="A4U43_C01F32240"/>
</dbReference>
<dbReference type="InterPro" id="IPR025486">
    <property type="entry name" value="DUF4378"/>
</dbReference>
<feature type="compositionally biased region" description="Low complexity" evidence="1">
    <location>
        <begin position="249"/>
        <end position="258"/>
    </location>
</feature>
<dbReference type="PANTHER" id="PTHR21726:SF61">
    <property type="entry name" value="DNAA INITIATOR-ASSOCIATING PROTEIN"/>
    <property type="match status" value="1"/>
</dbReference>
<protein>
    <recommendedName>
        <fullName evidence="6">DUF4378 domain-containing protein</fullName>
    </recommendedName>
</protein>
<feature type="region of interest" description="Disordered" evidence="1">
    <location>
        <begin position="248"/>
        <end position="267"/>
    </location>
</feature>
<feature type="compositionally biased region" description="Basic and acidic residues" evidence="1">
    <location>
        <begin position="127"/>
        <end position="136"/>
    </location>
</feature>
<feature type="domain" description="DUF3741" evidence="3">
    <location>
        <begin position="79"/>
        <end position="106"/>
    </location>
</feature>
<evidence type="ECO:0000259" key="2">
    <source>
        <dbReference type="Pfam" id="PF14309"/>
    </source>
</evidence>
<organism evidence="4 5">
    <name type="scientific">Asparagus officinalis</name>
    <name type="common">Garden asparagus</name>
    <dbReference type="NCBI Taxonomy" id="4686"/>
    <lineage>
        <taxon>Eukaryota</taxon>
        <taxon>Viridiplantae</taxon>
        <taxon>Streptophyta</taxon>
        <taxon>Embryophyta</taxon>
        <taxon>Tracheophyta</taxon>
        <taxon>Spermatophyta</taxon>
        <taxon>Magnoliopsida</taxon>
        <taxon>Liliopsida</taxon>
        <taxon>Asparagales</taxon>
        <taxon>Asparagaceae</taxon>
        <taxon>Asparagoideae</taxon>
        <taxon>Asparagus</taxon>
    </lineage>
</organism>
<accession>A0A5P1FUR6</accession>
<dbReference type="OMA" id="NIFRQNA"/>
<evidence type="ECO:0000259" key="3">
    <source>
        <dbReference type="Pfam" id="PF14383"/>
    </source>
</evidence>
<feature type="compositionally biased region" description="Polar residues" evidence="1">
    <location>
        <begin position="151"/>
        <end position="163"/>
    </location>
</feature>
<dbReference type="Pfam" id="PF14383">
    <property type="entry name" value="VARLMGL"/>
    <property type="match status" value="1"/>
</dbReference>
<sequence length="850" mass="94645">MGSRMAITEKKPTKGKGLGSVFFHFFDWNKMLSNKKKKLFSSNKLLLPSGSKKFGGDEKMPRLKQFLVTDDNLESFPISQKQNFQSNQMQDPGPIAKLMGLESMPIVHHKKPSKPSLASDFGSGRYETSEVKDTRPQKLQRTGGFMERQQKPFSSSSETVNSNRRARRQYHHKLASPVKSPRLLSKRGSNRLMEAATRILEPGLQSRRNHAKCTLTYSTGCSSQSDEKVSKDGVFMKKYKISSNDPFVSSSRSFTSLSETKDSENKMKPLEKRTLLSPFSQDRLESKRSLVLPLGKDKPKSIDVQPKCMQDEHDRNIFRQNALPPVRGKLACGPSVHNAKSNRRDFVPSDSGLSSCKHSTTLVSKLGRERLGIDQNRLERKNKAHKRRPNDDSLSESGKVVNFTINKQQSARGSLVKGKGIIGNNSTNLNSVKSEFKRRVDGNGASSFEGNAIVSFTFNSPMKHARRSSSNNIEDKRRCKGKPSYNASLPKKLVSTETTVHSMASQKEETLCGDSLSTLLERKIEELNSLDCDEFLPGNASEERCTASILGELISALTFKQEDALSCGFTDTSDRIVSDGDMVKTNEKSQAEEDVNISSAYTVSSDHPSPVSILDVSFSNDSCFSGSPNGSSGHKPDFGSSGTCNNIPSLEDTELLEDTEILDSASSFDVEKFDFLEKNSVIKDSFDLHDIWFSESKPSSSTEAKSNAKLLIENISLPSSNAKDSFIYDTLEAIAKDLKVTDCKDGKQLRDLLIDCIIECLDSQFICFYRPGSNLSLLMRGERLSRVIRDETERWNSSRGKMMDDIVENDISHSNGMWTNFETESFETGVQIGDDIVNELVGEFVIDLLI</sequence>
<evidence type="ECO:0008006" key="6">
    <source>
        <dbReference type="Google" id="ProtNLM"/>
    </source>
</evidence>
<gene>
    <name evidence="4" type="ORF">A4U43_C01F32240</name>
</gene>
<dbReference type="EMBL" id="CM007381">
    <property type="protein sequence ID" value="ONK81724.1"/>
    <property type="molecule type" value="Genomic_DNA"/>
</dbReference>
<feature type="region of interest" description="Disordered" evidence="1">
    <location>
        <begin position="373"/>
        <end position="397"/>
    </location>
</feature>
<dbReference type="PANTHER" id="PTHR21726">
    <property type="entry name" value="PHOSPHATIDYLINOSITOL N-ACETYLGLUCOSAMINYLTRANSFERASE SUBUNIT P DOWN SYNDROME CRITICAL REGION PROTEIN 5 -RELATED"/>
    <property type="match status" value="1"/>
</dbReference>
<dbReference type="InterPro" id="IPR032795">
    <property type="entry name" value="DUF3741-assoc"/>
</dbReference>